<keyword evidence="3" id="KW-0812">Transmembrane</keyword>
<keyword evidence="3" id="KW-0472">Membrane</keyword>
<dbReference type="AlphaFoldDB" id="A0A9J6Z9M9"/>
<keyword evidence="3" id="KW-1133">Transmembrane helix</keyword>
<feature type="coiled-coil region" evidence="1">
    <location>
        <begin position="236"/>
        <end position="263"/>
    </location>
</feature>
<dbReference type="KEGG" id="plig:NAG76_12860"/>
<keyword evidence="1" id="KW-0175">Coiled coil</keyword>
<evidence type="ECO:0000256" key="2">
    <source>
        <dbReference type="SAM" id="MobiDB-lite"/>
    </source>
</evidence>
<protein>
    <submittedName>
        <fullName evidence="4">Uncharacterized protein</fullName>
    </submittedName>
</protein>
<evidence type="ECO:0000256" key="3">
    <source>
        <dbReference type="SAM" id="Phobius"/>
    </source>
</evidence>
<feature type="region of interest" description="Disordered" evidence="2">
    <location>
        <begin position="486"/>
        <end position="506"/>
    </location>
</feature>
<evidence type="ECO:0000256" key="1">
    <source>
        <dbReference type="SAM" id="Coils"/>
    </source>
</evidence>
<feature type="transmembrane region" description="Helical" evidence="3">
    <location>
        <begin position="12"/>
        <end position="33"/>
    </location>
</feature>
<dbReference type="EMBL" id="CP097899">
    <property type="protein sequence ID" value="URN92740.1"/>
    <property type="molecule type" value="Genomic_DNA"/>
</dbReference>
<feature type="compositionally biased region" description="Basic and acidic residues" evidence="2">
    <location>
        <begin position="494"/>
        <end position="504"/>
    </location>
</feature>
<name>A0A9J6Z9M9_9BACL</name>
<organism evidence="4 5">
    <name type="scientific">Candidatus Pristimantibacillus lignocellulolyticus</name>
    <dbReference type="NCBI Taxonomy" id="2994561"/>
    <lineage>
        <taxon>Bacteria</taxon>
        <taxon>Bacillati</taxon>
        <taxon>Bacillota</taxon>
        <taxon>Bacilli</taxon>
        <taxon>Bacillales</taxon>
        <taxon>Paenibacillaceae</taxon>
        <taxon>Candidatus Pristimantibacillus</taxon>
    </lineage>
</organism>
<reference evidence="4" key="1">
    <citation type="submission" date="2022-05" db="EMBL/GenBank/DDBJ databases">
        <title>Novel bacterial taxa in a minimal lignocellulolytic consortium and its capacity to transform plastics disclosed by genome-resolved metagenomics.</title>
        <authorList>
            <person name="Rodriguez C.A.D."/>
            <person name="Diaz-Garcia L."/>
            <person name="Herrera K."/>
            <person name="Tarazona N.A."/>
            <person name="Sproer C."/>
            <person name="Overmann J."/>
            <person name="Jimenez D.J."/>
        </authorList>
    </citation>
    <scope>NUCLEOTIDE SEQUENCE</scope>
    <source>
        <strain evidence="4">MAG5</strain>
    </source>
</reference>
<gene>
    <name evidence="4" type="ORF">NAG76_12860</name>
</gene>
<accession>A0A9J6Z9M9</accession>
<evidence type="ECO:0000313" key="4">
    <source>
        <dbReference type="EMBL" id="URN92740.1"/>
    </source>
</evidence>
<sequence>MRKNQLLFRKDGSVTIFCTLMMTVLILFFMVLLDYARILLFHRTTESAAMLSIQSVLSAYDEKIYEQYGLFGRGGTDNNDLFKEIVQANHGKLMSPFSLKQTFDLAPLTVGEMGVTTDHYLGEYDVFRRQVLEEMKYKAPIEFTLELMDKWLTLSDSVMQAESMMDTMNRLEDLFLEREKKLEKALELQKSLGEQLPKSSYYFYATSKLSEVVSGYSSYHSWINYQANIMVQLQNESLTKKQRKKLEDESKKYNEQISSYLNSYNQMSNYLQLYSIELQSTNDQITTEIVSNIATASTLNNTIEIQYELYMNSGQEGTSSTDSNDLAQQLSSLTFDDEGLIRPNKFFQDYKKEIQTQQQLLSDYINYNNSLLSELSSAINSPNVSLDASDKQSYLNQLMTKSTSLKQQYETAYYSPASILSFWQKEVTSTMFVKDQLKQNEKEYTEQLSGLASITELLGNKEKLDQYKEQYKELEERFDFNYRINQEQESEQESESKDNEDNGRKQAQAATLQLKSMLQSMGDMVINARDHVYLNEYIMNRYTHFPMGQSSNESNSIDAELLDYSKQEVEYIIYGIHVPLENVLLAYGEIFAFRFAIRTIEGLIANGALANPLLVFSAAVVHGVRATMVDMQQLLTKGSTELSKYVPIQIDYAQYLRLFLIMHAGGRDKRLSRMIAVIEQKLSITLLSVPTAITGQVTTTMSLWSLPGIAEMIGAVTPLGNRIRGNIYEKTDIVTVSY</sequence>
<dbReference type="Proteomes" id="UP001056756">
    <property type="component" value="Chromosome"/>
</dbReference>
<proteinExistence type="predicted"/>
<evidence type="ECO:0000313" key="5">
    <source>
        <dbReference type="Proteomes" id="UP001056756"/>
    </source>
</evidence>